<evidence type="ECO:0000313" key="2">
    <source>
        <dbReference type="Proteomes" id="UP000186657"/>
    </source>
</evidence>
<reference evidence="1 2" key="1">
    <citation type="submission" date="2016-10" db="EMBL/GenBank/DDBJ databases">
        <title>Comparative genomics uncovers the prolific and rare metabolic potential of the cyanobacterial genus Moorea.</title>
        <authorList>
            <person name="Leao T."/>
            <person name="Castelao G."/>
            <person name="Korobeynikov A."/>
            <person name="Monroe E.A."/>
            <person name="Podell S."/>
            <person name="Glukhov E."/>
            <person name="Allen E."/>
            <person name="Gerwick W.H."/>
            <person name="Gerwick L."/>
        </authorList>
    </citation>
    <scope>NUCLEOTIDE SEQUENCE [LARGE SCALE GENOMIC DNA]</scope>
    <source>
        <strain evidence="1 2">PNG5-198</strain>
    </source>
</reference>
<evidence type="ECO:0000313" key="1">
    <source>
        <dbReference type="EMBL" id="OLT62697.1"/>
    </source>
</evidence>
<protein>
    <submittedName>
        <fullName evidence="1">Uncharacterized protein</fullName>
    </submittedName>
</protein>
<sequence>MRYANSYRLTANFAPLAPQIWGEIELKSPAPLTPQFWGELADASLFDSRGFRGLAAKGSEVNSSENGCMIGATPMVGSA</sequence>
<dbReference type="AlphaFoldDB" id="A0A1U7N9R7"/>
<name>A0A1U7N9R7_9CYAN</name>
<gene>
    <name evidence="1" type="ORF">BJP37_30385</name>
</gene>
<accession>A0A1U7N9R7</accession>
<proteinExistence type="predicted"/>
<dbReference type="EMBL" id="MKZS01000001">
    <property type="protein sequence ID" value="OLT62697.1"/>
    <property type="molecule type" value="Genomic_DNA"/>
</dbReference>
<comment type="caution">
    <text evidence="1">The sequence shown here is derived from an EMBL/GenBank/DDBJ whole genome shotgun (WGS) entry which is preliminary data.</text>
</comment>
<dbReference type="Proteomes" id="UP000186657">
    <property type="component" value="Unassembled WGS sequence"/>
</dbReference>
<organism evidence="1 2">
    <name type="scientific">Moorena bouillonii PNG</name>
    <dbReference type="NCBI Taxonomy" id="568701"/>
    <lineage>
        <taxon>Bacteria</taxon>
        <taxon>Bacillati</taxon>
        <taxon>Cyanobacteriota</taxon>
        <taxon>Cyanophyceae</taxon>
        <taxon>Coleofasciculales</taxon>
        <taxon>Coleofasciculaceae</taxon>
        <taxon>Moorena</taxon>
    </lineage>
</organism>
<keyword evidence="2" id="KW-1185">Reference proteome</keyword>